<keyword evidence="2" id="KW-1185">Reference proteome</keyword>
<evidence type="ECO:0008006" key="3">
    <source>
        <dbReference type="Google" id="ProtNLM"/>
    </source>
</evidence>
<comment type="caution">
    <text evidence="1">The sequence shown here is derived from an EMBL/GenBank/DDBJ whole genome shotgun (WGS) entry which is preliminary data.</text>
</comment>
<gene>
    <name evidence="1" type="ORF">DFP97_109103</name>
</gene>
<accession>A0A368VX28</accession>
<dbReference type="EMBL" id="QPJD01000009">
    <property type="protein sequence ID" value="RCW46460.1"/>
    <property type="molecule type" value="Genomic_DNA"/>
</dbReference>
<dbReference type="AlphaFoldDB" id="A0A368VX28"/>
<dbReference type="PROSITE" id="PS51257">
    <property type="entry name" value="PROKAR_LIPOPROTEIN"/>
    <property type="match status" value="1"/>
</dbReference>
<proteinExistence type="predicted"/>
<evidence type="ECO:0000313" key="1">
    <source>
        <dbReference type="EMBL" id="RCW46460.1"/>
    </source>
</evidence>
<dbReference type="RefSeq" id="WP_245976292.1">
    <property type="nucleotide sequence ID" value="NZ_QPJD01000009.1"/>
</dbReference>
<reference evidence="1 2" key="1">
    <citation type="submission" date="2018-07" db="EMBL/GenBank/DDBJ databases">
        <title>Genomic Encyclopedia of Type Strains, Phase III (KMG-III): the genomes of soil and plant-associated and newly described type strains.</title>
        <authorList>
            <person name="Whitman W."/>
        </authorList>
    </citation>
    <scope>NUCLEOTIDE SEQUENCE [LARGE SCALE GENOMIC DNA]</scope>
    <source>
        <strain evidence="1 2">CECT 7506</strain>
    </source>
</reference>
<evidence type="ECO:0000313" key="2">
    <source>
        <dbReference type="Proteomes" id="UP000252415"/>
    </source>
</evidence>
<protein>
    <recommendedName>
        <fullName evidence="3">Lipoprotein</fullName>
    </recommendedName>
</protein>
<name>A0A368VX28_9BACL</name>
<sequence length="138" mass="15727">MRRMVIIILAICFIITGCMNKGKTITLTQIKDSFEKNGVSMSEVPDLHPESVFSKAYNDVTPRRFVIDENQKISIYVYTSSKEVRKGIKDFENKTAAADLTPHTIYQIANVLIFYVTDESFKDVRVDLAIEELLSLTK</sequence>
<dbReference type="Proteomes" id="UP000252415">
    <property type="component" value="Unassembled WGS sequence"/>
</dbReference>
<organism evidence="1 2">
    <name type="scientific">Paenibacillus prosopidis</name>
    <dbReference type="NCBI Taxonomy" id="630520"/>
    <lineage>
        <taxon>Bacteria</taxon>
        <taxon>Bacillati</taxon>
        <taxon>Bacillota</taxon>
        <taxon>Bacilli</taxon>
        <taxon>Bacillales</taxon>
        <taxon>Paenibacillaceae</taxon>
        <taxon>Paenibacillus</taxon>
    </lineage>
</organism>